<feature type="binding site" evidence="12">
    <location>
        <position position="892"/>
    </location>
    <ligand>
        <name>ATP</name>
        <dbReference type="ChEBI" id="CHEBI:30616"/>
    </ligand>
</feature>
<evidence type="ECO:0000256" key="12">
    <source>
        <dbReference type="PROSITE-ProRule" id="PRU10141"/>
    </source>
</evidence>
<keyword evidence="17" id="KW-1185">Reference proteome</keyword>
<dbReference type="Gene3D" id="1.10.510.10">
    <property type="entry name" value="Transferase(Phosphotransferase) domain 1"/>
    <property type="match status" value="2"/>
</dbReference>
<evidence type="ECO:0000256" key="2">
    <source>
        <dbReference type="ARBA" id="ARBA00022527"/>
    </source>
</evidence>
<dbReference type="InterPro" id="IPR011009">
    <property type="entry name" value="Kinase-like_dom_sf"/>
</dbReference>
<dbReference type="InterPro" id="IPR017441">
    <property type="entry name" value="Protein_kinase_ATP_BS"/>
</dbReference>
<keyword evidence="16" id="KW-0675">Receptor</keyword>
<comment type="caution">
    <text evidence="16">The sequence shown here is derived from an EMBL/GenBank/DDBJ whole genome shotgun (WGS) entry which is preliminary data.</text>
</comment>
<keyword evidence="6 12" id="KW-0547">Nucleotide-binding</keyword>
<keyword evidence="11" id="KW-0325">Glycoprotein</keyword>
<evidence type="ECO:0000256" key="8">
    <source>
        <dbReference type="ARBA" id="ARBA00022840"/>
    </source>
</evidence>
<feature type="transmembrane region" description="Helical" evidence="14">
    <location>
        <begin position="789"/>
        <end position="813"/>
    </location>
</feature>
<proteinExistence type="predicted"/>
<evidence type="ECO:0000256" key="10">
    <source>
        <dbReference type="ARBA" id="ARBA00023136"/>
    </source>
</evidence>
<dbReference type="Pfam" id="PF07714">
    <property type="entry name" value="PK_Tyr_Ser-Thr"/>
    <property type="match status" value="2"/>
</dbReference>
<dbReference type="SUPFAM" id="SSF56112">
    <property type="entry name" value="Protein kinase-like (PK-like)"/>
    <property type="match status" value="2"/>
</dbReference>
<feature type="binding site" evidence="12">
    <location>
        <position position="330"/>
    </location>
    <ligand>
        <name>ATP</name>
        <dbReference type="ChEBI" id="CHEBI:30616"/>
    </ligand>
</feature>
<dbReference type="InterPro" id="IPR032872">
    <property type="entry name" value="WAK_assoc_C"/>
</dbReference>
<evidence type="ECO:0000256" key="11">
    <source>
        <dbReference type="ARBA" id="ARBA00023180"/>
    </source>
</evidence>
<evidence type="ECO:0000256" key="7">
    <source>
        <dbReference type="ARBA" id="ARBA00022777"/>
    </source>
</evidence>
<keyword evidence="7 16" id="KW-0418">Kinase</keyword>
<dbReference type="EMBL" id="JAAIUW010000011">
    <property type="protein sequence ID" value="KAF7808851.1"/>
    <property type="molecule type" value="Genomic_DNA"/>
</dbReference>
<evidence type="ECO:0000313" key="16">
    <source>
        <dbReference type="EMBL" id="KAF7808851.1"/>
    </source>
</evidence>
<evidence type="ECO:0000256" key="9">
    <source>
        <dbReference type="ARBA" id="ARBA00022989"/>
    </source>
</evidence>
<evidence type="ECO:0000256" key="1">
    <source>
        <dbReference type="ARBA" id="ARBA00004167"/>
    </source>
</evidence>
<dbReference type="PROSITE" id="PS50011">
    <property type="entry name" value="PROTEIN_KINASE_DOM"/>
    <property type="match status" value="2"/>
</dbReference>
<dbReference type="PROSITE" id="PS00108">
    <property type="entry name" value="PROTEIN_KINASE_ST"/>
    <property type="match status" value="2"/>
</dbReference>
<name>A0A834W7Q5_9FABA</name>
<feature type="domain" description="Protein kinase" evidence="15">
    <location>
        <begin position="302"/>
        <end position="560"/>
    </location>
</feature>
<dbReference type="SMART" id="SM00220">
    <property type="entry name" value="S_TKc"/>
    <property type="match status" value="2"/>
</dbReference>
<feature type="region of interest" description="Disordered" evidence="13">
    <location>
        <begin position="200"/>
        <end position="219"/>
    </location>
</feature>
<feature type="transmembrane region" description="Helical" evidence="14">
    <location>
        <begin position="227"/>
        <end position="249"/>
    </location>
</feature>
<evidence type="ECO:0000256" key="3">
    <source>
        <dbReference type="ARBA" id="ARBA00022679"/>
    </source>
</evidence>
<dbReference type="GO" id="GO:0005524">
    <property type="term" value="F:ATP binding"/>
    <property type="evidence" value="ECO:0007669"/>
    <property type="project" value="UniProtKB-UniRule"/>
</dbReference>
<keyword evidence="9 14" id="KW-1133">Transmembrane helix</keyword>
<keyword evidence="8 12" id="KW-0067">ATP-binding</keyword>
<evidence type="ECO:0000256" key="13">
    <source>
        <dbReference type="SAM" id="MobiDB-lite"/>
    </source>
</evidence>
<evidence type="ECO:0000259" key="15">
    <source>
        <dbReference type="PROSITE" id="PS50011"/>
    </source>
</evidence>
<dbReference type="InterPro" id="IPR001245">
    <property type="entry name" value="Ser-Thr/Tyr_kinase_cat_dom"/>
</dbReference>
<dbReference type="Gene3D" id="3.30.200.20">
    <property type="entry name" value="Phosphorylase Kinase, domain 1"/>
    <property type="match status" value="2"/>
</dbReference>
<evidence type="ECO:0000256" key="14">
    <source>
        <dbReference type="SAM" id="Phobius"/>
    </source>
</evidence>
<dbReference type="PROSITE" id="PS00107">
    <property type="entry name" value="PROTEIN_KINASE_ATP"/>
    <property type="match status" value="2"/>
</dbReference>
<keyword evidence="4 14" id="KW-0812">Transmembrane</keyword>
<reference evidence="16" key="1">
    <citation type="submission" date="2020-09" db="EMBL/GenBank/DDBJ databases">
        <title>Genome-Enabled Discovery of Anthraquinone Biosynthesis in Senna tora.</title>
        <authorList>
            <person name="Kang S.-H."/>
            <person name="Pandey R.P."/>
            <person name="Lee C.-M."/>
            <person name="Sim J.-S."/>
            <person name="Jeong J.-T."/>
            <person name="Choi B.-S."/>
            <person name="Jung M."/>
            <person name="Ginzburg D."/>
            <person name="Zhao K."/>
            <person name="Won S.Y."/>
            <person name="Oh T.-J."/>
            <person name="Yu Y."/>
            <person name="Kim N.-H."/>
            <person name="Lee O.R."/>
            <person name="Lee T.-H."/>
            <person name="Bashyal P."/>
            <person name="Kim T.-S."/>
            <person name="Lee W.-H."/>
            <person name="Kawkins C."/>
            <person name="Kim C.-K."/>
            <person name="Kim J.S."/>
            <person name="Ahn B.O."/>
            <person name="Rhee S.Y."/>
            <person name="Sohng J.K."/>
        </authorList>
    </citation>
    <scope>NUCLEOTIDE SEQUENCE</scope>
    <source>
        <tissue evidence="16">Leaf</tissue>
    </source>
</reference>
<feature type="domain" description="Protein kinase" evidence="15">
    <location>
        <begin position="864"/>
        <end position="1152"/>
    </location>
</feature>
<dbReference type="FunFam" id="1.10.510.10:FF:000161">
    <property type="entry name" value="Wall-associated receptor kinase-like 20"/>
    <property type="match status" value="1"/>
</dbReference>
<dbReference type="CDD" id="cd14066">
    <property type="entry name" value="STKc_IRAK"/>
    <property type="match status" value="1"/>
</dbReference>
<dbReference type="InterPro" id="IPR000719">
    <property type="entry name" value="Prot_kinase_dom"/>
</dbReference>
<evidence type="ECO:0000256" key="5">
    <source>
        <dbReference type="ARBA" id="ARBA00022729"/>
    </source>
</evidence>
<keyword evidence="3" id="KW-0808">Transferase</keyword>
<dbReference type="GO" id="GO:0005886">
    <property type="term" value="C:plasma membrane"/>
    <property type="evidence" value="ECO:0007669"/>
    <property type="project" value="UniProtKB-ARBA"/>
</dbReference>
<evidence type="ECO:0000256" key="6">
    <source>
        <dbReference type="ARBA" id="ARBA00022741"/>
    </source>
</evidence>
<dbReference type="Proteomes" id="UP000634136">
    <property type="component" value="Unassembled WGS sequence"/>
</dbReference>
<dbReference type="PANTHER" id="PTHR46008:SF2">
    <property type="entry name" value="LEAF RUST 10 DISEASE-RESISTANCE LOCUS RECEPTOR-LIKE PROTEIN KINASE-LIKE 1.4"/>
    <property type="match status" value="1"/>
</dbReference>
<dbReference type="GO" id="GO:0004674">
    <property type="term" value="F:protein serine/threonine kinase activity"/>
    <property type="evidence" value="ECO:0007669"/>
    <property type="project" value="UniProtKB-KW"/>
</dbReference>
<keyword evidence="5" id="KW-0732">Signal</keyword>
<dbReference type="InterPro" id="IPR008271">
    <property type="entry name" value="Ser/Thr_kinase_AS"/>
</dbReference>
<dbReference type="AlphaFoldDB" id="A0A834W7Q5"/>
<keyword evidence="2" id="KW-0723">Serine/threonine-protein kinase</keyword>
<organism evidence="16 17">
    <name type="scientific">Senna tora</name>
    <dbReference type="NCBI Taxonomy" id="362788"/>
    <lineage>
        <taxon>Eukaryota</taxon>
        <taxon>Viridiplantae</taxon>
        <taxon>Streptophyta</taxon>
        <taxon>Embryophyta</taxon>
        <taxon>Tracheophyta</taxon>
        <taxon>Spermatophyta</taxon>
        <taxon>Magnoliopsida</taxon>
        <taxon>eudicotyledons</taxon>
        <taxon>Gunneridae</taxon>
        <taxon>Pentapetalae</taxon>
        <taxon>rosids</taxon>
        <taxon>fabids</taxon>
        <taxon>Fabales</taxon>
        <taxon>Fabaceae</taxon>
        <taxon>Caesalpinioideae</taxon>
        <taxon>Cassia clade</taxon>
        <taxon>Senna</taxon>
    </lineage>
</organism>
<protein>
    <submittedName>
        <fullName evidence="16">LEAF RUST 10 DISEASE-RESISTANCE LOCUS RECEPTOR-LIKE PROTEIN KINASE-like 1.2 isoform X1</fullName>
    </submittedName>
</protein>
<gene>
    <name evidence="16" type="ORF">G2W53_035594</name>
</gene>
<evidence type="ECO:0000313" key="17">
    <source>
        <dbReference type="Proteomes" id="UP000634136"/>
    </source>
</evidence>
<dbReference type="OrthoDB" id="4062651at2759"/>
<accession>A0A834W7Q5</accession>
<comment type="subcellular location">
    <subcellularLocation>
        <location evidence="1">Membrane</location>
        <topology evidence="1">Single-pass membrane protein</topology>
    </subcellularLocation>
</comment>
<keyword evidence="10 14" id="KW-0472">Membrane</keyword>
<evidence type="ECO:0000256" key="4">
    <source>
        <dbReference type="ARBA" id="ARBA00022692"/>
    </source>
</evidence>
<sequence length="1160" mass="130589">MQCVEARLGAAAHKIRWFISGAGKQPYYAASAEELVGFTREGQRFDARVVCDHGGWVQVGDQLWCREGTYEDQMGYSEILIQDHDFQELLDSQDCSAFDYCLVIPSGSPITSFQIPHNTTFFKCSHNLNLKPQDTKDFYKHHCSEFDIYLNPHIKDDGKSLHECSIIKLPFGMKPPLQMPPPVDINLFAHLTPNATIQGKLCSGNDNSTTKPQKDEIKEHRRMAPKAVIIGLSFGSTGVITAVVIILLLNRRKHKSAGFQIQSRNIHSDAYTNADTNTESGIIYFGVPVFSYEELEQSTNGFDPSGELGKGGFGIVYYGKLKDGREVAVKRLFERSFRHVEQFKNEIHILTRLRHKNLVSLYGCTSRHSRELLLVYEYIPNGTVGCHLHGKLASPGSMPWPTRMRIAVETASALSYLHACDIIHRDVKTSNLLLDNNFCVKVADFGLSRLFPNFLSHVSTAPQGTPGYLDPEYHHCYQLTNKSDVYSFGVVLIELISSLPAIDITRDKDEIKLANLAIKLIQRREFTQLVDSSLGFESDNERDKDMRPSMDEVMEVLQKIESGEDDSEDFGFHGSGISEIKIHASLPTSLGFALSCSNNASPILNLSGTEYIVHEILYNNQSIRVSDAALSSNATDTACLPRTNNLTLDKTIFGVAPNQKDLFLVFGCKLDDGSLPEGFLGYRIGCYAENQTESVLGMRDEGEDLRSALDKCEGGMVRTKMGDEEGRINGEVLRKGFVLNWTVSYCRSCEMTGGKCGFDSEMYTFMCYCPSSDHLVSCPPDPKRPIRNLIIKGIIIGLAGLTTIFLFTVLLLMKRRRYSSSCFLSQSRNIYFDVNPSINPDYVADIFGILVFSYEELVKATNNFDALRELGSGGFGTVYYGKLRDQREVAVKRLYERKRDSKRVKQFMNEIQILTRLRHKNLVTLYGCTSHHSHRLLLVYEYIPNGTVSSHLHGDLAKPAPLPWPIRMKIAIETASALAYLHASGIIHRDVKTNNILLDDNFCVKVADFGISRMSLNDVSHVNTAPQGTMGYVDPEYLESYRLTDKSDVYSFGVVLVELISSLVAVDEKRNVDEIKLANVAMKKIQRREFIELVDPSLGFESDNEIRRMIVSVAELALQCLQRESQLRPCMYEVLEMLQRIESGNKDEHEPLERFMEMNH</sequence>
<dbReference type="PANTHER" id="PTHR46008">
    <property type="entry name" value="LEAF RUST 10 DISEASE-RESISTANCE LOCUS RECEPTOR-LIKE PROTEIN KINASE-LIKE 1.4"/>
    <property type="match status" value="1"/>
</dbReference>
<dbReference type="Pfam" id="PF14380">
    <property type="entry name" value="WAK_assoc"/>
    <property type="match status" value="1"/>
</dbReference>